<dbReference type="AlphaFoldDB" id="A0A7R7ICK3"/>
<organism evidence="3 4">
    <name type="scientific">Anaeromicropila herbilytica</name>
    <dbReference type="NCBI Taxonomy" id="2785025"/>
    <lineage>
        <taxon>Bacteria</taxon>
        <taxon>Bacillati</taxon>
        <taxon>Bacillota</taxon>
        <taxon>Clostridia</taxon>
        <taxon>Lachnospirales</taxon>
        <taxon>Lachnospiraceae</taxon>
        <taxon>Anaeromicropila</taxon>
    </lineage>
</organism>
<dbReference type="Pfam" id="PF18983">
    <property type="entry name" value="DUF5717"/>
    <property type="match status" value="1"/>
</dbReference>
<feature type="domain" description="DUF5717" evidence="2">
    <location>
        <begin position="1"/>
        <end position="880"/>
    </location>
</feature>
<protein>
    <recommendedName>
        <fullName evidence="5">DUF5717 domain-containing protein</fullName>
    </recommendedName>
</protein>
<evidence type="ECO:0000259" key="2">
    <source>
        <dbReference type="Pfam" id="PF18984"/>
    </source>
</evidence>
<gene>
    <name evidence="3" type="ORF">bsdtb5_13140</name>
</gene>
<feature type="domain" description="DUF5717" evidence="1">
    <location>
        <begin position="885"/>
        <end position="1186"/>
    </location>
</feature>
<dbReference type="Proteomes" id="UP000595897">
    <property type="component" value="Chromosome"/>
</dbReference>
<sequence>MKEKIERLAKGIFEYKLPDILLSDEVIELSIQEDTLYQGKLTIKASDNRMVKGIVYSSNQALHVIHEAFVGEENIIEYEVSSLHRRTGERIEGELTIVSDLGEKKVPYKIEIQMPFCTTSNGNIRDLYQFTDLAKLNWHEALSLFKSENFTKIFLSNDKENILYQSLVKGRNSSIELEEFLIAMHKKERVSLSVDKLRDYYYVEHERVMDKIVLTKNNWGYMEIRTNTDSAFIELDHKIIWTDNFLGSTFSLEYVLKPEFMRDGKNYGRIFIQTVHQTFIVEISCNCNKSNRIKDNTSMKLREMERDFVKNYLDFRLGHITVEDYQENMRRLVIEFHDSQDSDYRSNLIRLHLSILSGDKEKTKLLIDHFSEHKEEMKIQSMRAYCAFLYLNALFSKAEDVIEEALKEITDIYETGTKGMDILWYLIYLDKQYDQNKSYKLEQLVDEYKRGCKSPILYFELYSIYKEDANLLQSLSEVEIQVIYWILKNDLMSEEIAEQFIFLASRQKSYKRLVYISLTMLYKKIPSKDILAAICSMLIKGHKIGSEYFEWYQLGVKEQLRITELYEYYMYSIEESTDNIDSRGVSNEDVFESQVLLYYLYNSNLNDKKKAYLYSKVVQDKEKNSEMYQSYSRIIEQFVVKQLKEQRISRNLSILYEDMLKKKDLDDNIYLYLSYVAFQYEIQCANQNIRGLYVVHKEIEEEKFVPLIDGHAVVSIYSTDAYIILVDKQENRYVTTVDYTMYPFLNVRPYLDKCYECSDIKQIVLTMMESPSFLESQKSRQLDYKVKALEIPNIRKKYQESILKSIFYEDSEYIEEKELMQFLDVIDITNVRRQEINPLLEFYMRNKEYDKVYKVIREYGSDEIDTSVLLTYCNEYLANSMDKNDIILSMCYRVLLENRENEQIVRYLLTYYTGSTNCLLKIYHSAIALKIDCLELAERLLAQILFANSMIEESYEIFYLLYQSEKNDRLKKAYLTFIANEWIMNERTLPDELYEIMKQVILKEENEIILLAVLKRLSIQEELSGEEVRYVEVNLDKLVKKGILLTFFKNFIGKVKLEDSLLYSQYIEYKTNPKQKVFLHYVLKSSIEEEEKEQIIEMKNMYGGIYVSQFLLFYGEKLEYFIVEDGKENGLTEEIQVTLDNKLETEDEVESKYNQINLMLMAKELNDDETLYEMMKHYKKKEAMASILYSPLS</sequence>
<dbReference type="EMBL" id="AP024169">
    <property type="protein sequence ID" value="BCN30019.1"/>
    <property type="molecule type" value="Genomic_DNA"/>
</dbReference>
<reference evidence="3 4" key="1">
    <citation type="submission" date="2020-11" db="EMBL/GenBank/DDBJ databases">
        <title>Draft genome sequencing of a Lachnospiraceae strain isolated from anoxic soil subjected to BSD treatment.</title>
        <authorList>
            <person name="Uek A."/>
            <person name="Tonouchi A."/>
        </authorList>
    </citation>
    <scope>NUCLEOTIDE SEQUENCE [LARGE SCALE GENOMIC DNA]</scope>
    <source>
        <strain evidence="3 4">TB5</strain>
    </source>
</reference>
<evidence type="ECO:0008006" key="5">
    <source>
        <dbReference type="Google" id="ProtNLM"/>
    </source>
</evidence>
<name>A0A7R7ICK3_9FIRM</name>
<dbReference type="InterPro" id="IPR043775">
    <property type="entry name" value="DUF5717_N"/>
</dbReference>
<evidence type="ECO:0000313" key="4">
    <source>
        <dbReference type="Proteomes" id="UP000595897"/>
    </source>
</evidence>
<dbReference type="KEGG" id="ahb:bsdtb5_13140"/>
<proteinExistence type="predicted"/>
<keyword evidence="4" id="KW-1185">Reference proteome</keyword>
<evidence type="ECO:0000259" key="1">
    <source>
        <dbReference type="Pfam" id="PF18983"/>
    </source>
</evidence>
<evidence type="ECO:0000313" key="3">
    <source>
        <dbReference type="EMBL" id="BCN30019.1"/>
    </source>
</evidence>
<dbReference type="Pfam" id="PF18984">
    <property type="entry name" value="DUF5717_N"/>
    <property type="match status" value="1"/>
</dbReference>
<dbReference type="RefSeq" id="WP_271715270.1">
    <property type="nucleotide sequence ID" value="NZ_AP024169.1"/>
</dbReference>
<dbReference type="InterPro" id="IPR043774">
    <property type="entry name" value="DUF5717_C"/>
</dbReference>
<accession>A0A7R7ICK3</accession>